<keyword evidence="3" id="KW-1185">Reference proteome</keyword>
<proteinExistence type="predicted"/>
<feature type="compositionally biased region" description="Basic and acidic residues" evidence="1">
    <location>
        <begin position="58"/>
        <end position="71"/>
    </location>
</feature>
<evidence type="ECO:0000256" key="1">
    <source>
        <dbReference type="SAM" id="MobiDB-lite"/>
    </source>
</evidence>
<dbReference type="KEGG" id="fvn:FVRRES_08297"/>
<protein>
    <submittedName>
        <fullName evidence="2">Uncharacterized protein</fullName>
    </submittedName>
</protein>
<name>A0A2L2U065_9HYPO</name>
<dbReference type="Proteomes" id="UP000245910">
    <property type="component" value="Chromosome III"/>
</dbReference>
<dbReference type="OrthoDB" id="5052890at2759"/>
<dbReference type="RefSeq" id="XP_025591935.1">
    <property type="nucleotide sequence ID" value="XM_025737034.1"/>
</dbReference>
<dbReference type="AlphaFoldDB" id="A0A2L2U065"/>
<dbReference type="GeneID" id="37259936"/>
<accession>A0A2L2U065</accession>
<evidence type="ECO:0000313" key="3">
    <source>
        <dbReference type="Proteomes" id="UP000245910"/>
    </source>
</evidence>
<reference evidence="3" key="1">
    <citation type="submission" date="2014-10" db="EMBL/GenBank/DDBJ databases">
        <authorList>
            <person name="King R."/>
        </authorList>
    </citation>
    <scope>NUCLEOTIDE SEQUENCE [LARGE SCALE GENOMIC DNA]</scope>
    <source>
        <strain evidence="3">A3/5</strain>
    </source>
</reference>
<sequence>MNSLHGSASRRDKTSSDLTKDDKPVVDKDRSSPLLDWLNQNEGDDPWHGFTAVSTEGPRGRSQDGPAKDKTNAWSTQAEVGSDRGE</sequence>
<evidence type="ECO:0000313" key="2">
    <source>
        <dbReference type="EMBL" id="CEI68220.1"/>
    </source>
</evidence>
<organism evidence="2 3">
    <name type="scientific">Fusarium venenatum</name>
    <dbReference type="NCBI Taxonomy" id="56646"/>
    <lineage>
        <taxon>Eukaryota</taxon>
        <taxon>Fungi</taxon>
        <taxon>Dikarya</taxon>
        <taxon>Ascomycota</taxon>
        <taxon>Pezizomycotina</taxon>
        <taxon>Sordariomycetes</taxon>
        <taxon>Hypocreomycetidae</taxon>
        <taxon>Hypocreales</taxon>
        <taxon>Nectriaceae</taxon>
        <taxon>Fusarium</taxon>
    </lineage>
</organism>
<feature type="region of interest" description="Disordered" evidence="1">
    <location>
        <begin position="1"/>
        <end position="86"/>
    </location>
</feature>
<feature type="compositionally biased region" description="Basic and acidic residues" evidence="1">
    <location>
        <begin position="9"/>
        <end position="31"/>
    </location>
</feature>
<dbReference type="EMBL" id="LN649231">
    <property type="protein sequence ID" value="CEI68220.1"/>
    <property type="molecule type" value="Genomic_DNA"/>
</dbReference>